<accession>A0A432MPQ8</accession>
<feature type="region of interest" description="Disordered" evidence="1">
    <location>
        <begin position="478"/>
        <end position="499"/>
    </location>
</feature>
<feature type="compositionally biased region" description="Low complexity" evidence="1">
    <location>
        <begin position="482"/>
        <end position="499"/>
    </location>
</feature>
<gene>
    <name evidence="2" type="ORF">TsocGM_03870</name>
</gene>
<evidence type="ECO:0000256" key="1">
    <source>
        <dbReference type="SAM" id="MobiDB-lite"/>
    </source>
</evidence>
<dbReference type="Proteomes" id="UP000280296">
    <property type="component" value="Unassembled WGS sequence"/>
</dbReference>
<organism evidence="2 3">
    <name type="scientific">Tautonia sociabilis</name>
    <dbReference type="NCBI Taxonomy" id="2080755"/>
    <lineage>
        <taxon>Bacteria</taxon>
        <taxon>Pseudomonadati</taxon>
        <taxon>Planctomycetota</taxon>
        <taxon>Planctomycetia</taxon>
        <taxon>Isosphaerales</taxon>
        <taxon>Isosphaeraceae</taxon>
        <taxon>Tautonia</taxon>
    </lineage>
</organism>
<protein>
    <submittedName>
        <fullName evidence="2">Uncharacterized protein</fullName>
    </submittedName>
</protein>
<dbReference type="OrthoDB" id="258138at2"/>
<dbReference type="EMBL" id="RYZH01000005">
    <property type="protein sequence ID" value="RUL89008.1"/>
    <property type="molecule type" value="Genomic_DNA"/>
</dbReference>
<name>A0A432MPQ8_9BACT</name>
<evidence type="ECO:0000313" key="3">
    <source>
        <dbReference type="Proteomes" id="UP000280296"/>
    </source>
</evidence>
<reference evidence="2 3" key="1">
    <citation type="submission" date="2018-12" db="EMBL/GenBank/DDBJ databases">
        <authorList>
            <person name="Toschakov S.V."/>
        </authorList>
    </citation>
    <scope>NUCLEOTIDE SEQUENCE [LARGE SCALE GENOMIC DNA]</scope>
    <source>
        <strain evidence="2 3">GM2012</strain>
    </source>
</reference>
<sequence length="499" mass="52084">MEVVAIRPDEQCRRVLSLFEGARWPHPAAALADWKRSAPPGEERSLGKPLEALIAAINPLTARELATLHGARLRIDPAPAGGSVRWALLVPQDDGTIAALATAMTLTDGMPQDAEGPLQIDRLGPPGAPLSATAGPGTPAVVASDRDALRSAIAGAGEGPDSARSDSDSDSGWIVRVDPEALARSANLRARQLGRALEGLGYGTFLARASLDGESLRVAAEGKPFSGDRKDPWGEIDPDWLDSVPTDRASVMACLAVRPGGEGWGALLAAVDEIERADPARVGVAPLRTRLALLAIAHGARIETELWPALEGVTCWASFGGGGDADGVFLALHARDEGSAGRIADRIVSPIVLRGEEAGIDPGRRLGRIAGQPVDLARRGSSVFIGWGDGVLDEGLASLDDRDRSAGPLLRLGWGGAPPARVAAAWPSRLPIEAEQGGPLQAALEAGPPIVWLGWESEDGPRDVVRCDGLREPIRRFLDRVPAAPSPSGSSPIPEGSRP</sequence>
<reference evidence="2 3" key="2">
    <citation type="submission" date="2019-01" db="EMBL/GenBank/DDBJ databases">
        <title>Tautonia sociabilis, a novel thermotolerant planctomycete of Isosphaeraceae family, isolated from a 4000 m deep subterranean habitat.</title>
        <authorList>
            <person name="Kovaleva O.L."/>
            <person name="Elcheninov A.G."/>
            <person name="Van Heerden E."/>
            <person name="Toshchakov S.V."/>
            <person name="Novikov A."/>
            <person name="Bonch-Osmolovskaya E.A."/>
            <person name="Kublanov I.V."/>
        </authorList>
    </citation>
    <scope>NUCLEOTIDE SEQUENCE [LARGE SCALE GENOMIC DNA]</scope>
    <source>
        <strain evidence="2 3">GM2012</strain>
    </source>
</reference>
<evidence type="ECO:0000313" key="2">
    <source>
        <dbReference type="EMBL" id="RUL89008.1"/>
    </source>
</evidence>
<dbReference type="RefSeq" id="WP_126724002.1">
    <property type="nucleotide sequence ID" value="NZ_RYZH01000005.1"/>
</dbReference>
<keyword evidence="3" id="KW-1185">Reference proteome</keyword>
<comment type="caution">
    <text evidence="2">The sequence shown here is derived from an EMBL/GenBank/DDBJ whole genome shotgun (WGS) entry which is preliminary data.</text>
</comment>
<proteinExistence type="predicted"/>
<dbReference type="AlphaFoldDB" id="A0A432MPQ8"/>